<feature type="domain" description="Phosphoribosyltransferase" evidence="2">
    <location>
        <begin position="154"/>
        <end position="224"/>
    </location>
</feature>
<comment type="similarity">
    <text evidence="1">Belongs to the ComF/GntX family.</text>
</comment>
<dbReference type="InterPro" id="IPR029057">
    <property type="entry name" value="PRTase-like"/>
</dbReference>
<evidence type="ECO:0000313" key="3">
    <source>
        <dbReference type="EMBL" id="GAA6114970.1"/>
    </source>
</evidence>
<sequence>MNNCILCGQKIAFPISIAFLLSFKPIKHKPMCDKCENQFEKINPERICQQCGREMETTSFCGDCVKWQSLGNSFINRAVYKYNDAMKEYMHRYKFTGDYNLRKSFAAEFCSHIDTKKIIVPIPVSEETMVERGFNQVIGLLETIEIVEALYINQESKTRQSSLNRKQRLKASQVFKINDNMKDVIKDKEIIIVDDIYTTGTTMHHAAHVLLENGAKSVRGLTLCR</sequence>
<evidence type="ECO:0000259" key="2">
    <source>
        <dbReference type="Pfam" id="PF00156"/>
    </source>
</evidence>
<dbReference type="SUPFAM" id="SSF161187">
    <property type="entry name" value="YfgJ-like"/>
    <property type="match status" value="1"/>
</dbReference>
<reference evidence="3 4" key="1">
    <citation type="submission" date="2024-03" db="EMBL/GenBank/DDBJ databases">
        <title>Inconsistent identification of Apilactobacillus kunkeei-related strains obtained by well-developed overall genome related indices.</title>
        <authorList>
            <person name="Maeno S."/>
            <person name="Endo A."/>
        </authorList>
    </citation>
    <scope>NUCLEOTIDE SEQUENCE [LARGE SCALE GENOMIC DNA]</scope>
    <source>
        <strain evidence="3 4">20H-10</strain>
    </source>
</reference>
<dbReference type="RefSeq" id="WP_353318590.1">
    <property type="nucleotide sequence ID" value="NZ_BAABVV010000040.1"/>
</dbReference>
<gene>
    <name evidence="3" type="ORF">AP20H10_13330</name>
</gene>
<dbReference type="Gene3D" id="3.40.50.2020">
    <property type="match status" value="1"/>
</dbReference>
<keyword evidence="4" id="KW-1185">Reference proteome</keyword>
<dbReference type="Proteomes" id="UP001438112">
    <property type="component" value="Unassembled WGS sequence"/>
</dbReference>
<evidence type="ECO:0000256" key="1">
    <source>
        <dbReference type="ARBA" id="ARBA00008007"/>
    </source>
</evidence>
<dbReference type="CDD" id="cd06223">
    <property type="entry name" value="PRTases_typeI"/>
    <property type="match status" value="1"/>
</dbReference>
<dbReference type="PANTHER" id="PTHR47505:SF1">
    <property type="entry name" value="DNA UTILIZATION PROTEIN YHGH"/>
    <property type="match status" value="1"/>
</dbReference>
<name>A0ABP9ZJL2_9LACO</name>
<dbReference type="InterPro" id="IPR000836">
    <property type="entry name" value="PRTase_dom"/>
</dbReference>
<accession>A0ABP9ZJL2</accession>
<proteinExistence type="inferred from homology"/>
<dbReference type="EMBL" id="BAABVV010000040">
    <property type="protein sequence ID" value="GAA6114970.1"/>
    <property type="molecule type" value="Genomic_DNA"/>
</dbReference>
<evidence type="ECO:0000313" key="4">
    <source>
        <dbReference type="Proteomes" id="UP001438112"/>
    </source>
</evidence>
<comment type="caution">
    <text evidence="3">The sequence shown here is derived from an EMBL/GenBank/DDBJ whole genome shotgun (WGS) entry which is preliminary data.</text>
</comment>
<dbReference type="PANTHER" id="PTHR47505">
    <property type="entry name" value="DNA UTILIZATION PROTEIN YHGH"/>
    <property type="match status" value="1"/>
</dbReference>
<dbReference type="Pfam" id="PF00156">
    <property type="entry name" value="Pribosyltran"/>
    <property type="match status" value="1"/>
</dbReference>
<dbReference type="InterPro" id="IPR051910">
    <property type="entry name" value="ComF/GntX_DNA_util-trans"/>
</dbReference>
<organism evidence="3 4">
    <name type="scientific">Apilactobacillus apinorum</name>
    <dbReference type="NCBI Taxonomy" id="1218495"/>
    <lineage>
        <taxon>Bacteria</taxon>
        <taxon>Bacillati</taxon>
        <taxon>Bacillota</taxon>
        <taxon>Bacilli</taxon>
        <taxon>Lactobacillales</taxon>
        <taxon>Lactobacillaceae</taxon>
        <taxon>Apilactobacillus</taxon>
    </lineage>
</organism>
<dbReference type="SUPFAM" id="SSF53271">
    <property type="entry name" value="PRTase-like"/>
    <property type="match status" value="1"/>
</dbReference>
<protein>
    <submittedName>
        <fullName evidence="3">ComF family protein</fullName>
    </submittedName>
</protein>